<feature type="transmembrane region" description="Helical" evidence="6">
    <location>
        <begin position="264"/>
        <end position="283"/>
    </location>
</feature>
<organism evidence="8 9">
    <name type="scientific">Leptospira ilyithenensis</name>
    <dbReference type="NCBI Taxonomy" id="2484901"/>
    <lineage>
        <taxon>Bacteria</taxon>
        <taxon>Pseudomonadati</taxon>
        <taxon>Spirochaetota</taxon>
        <taxon>Spirochaetia</taxon>
        <taxon>Leptospirales</taxon>
        <taxon>Leptospiraceae</taxon>
        <taxon>Leptospira</taxon>
    </lineage>
</organism>
<keyword evidence="3" id="KW-0805">Transcription regulation</keyword>
<evidence type="ECO:0000256" key="6">
    <source>
        <dbReference type="SAM" id="Phobius"/>
    </source>
</evidence>
<dbReference type="SMART" id="SM00382">
    <property type="entry name" value="AAA"/>
    <property type="match status" value="1"/>
</dbReference>
<dbReference type="InterPro" id="IPR025662">
    <property type="entry name" value="Sigma_54_int_dom_ATP-bd_1"/>
</dbReference>
<evidence type="ECO:0000256" key="1">
    <source>
        <dbReference type="ARBA" id="ARBA00022741"/>
    </source>
</evidence>
<evidence type="ECO:0000259" key="7">
    <source>
        <dbReference type="PROSITE" id="PS50045"/>
    </source>
</evidence>
<dbReference type="InterPro" id="IPR029016">
    <property type="entry name" value="GAF-like_dom_sf"/>
</dbReference>
<name>A0A4R9LSZ5_9LEPT</name>
<dbReference type="PANTHER" id="PTHR32071">
    <property type="entry name" value="TRANSCRIPTIONAL REGULATORY PROTEIN"/>
    <property type="match status" value="1"/>
</dbReference>
<dbReference type="InterPro" id="IPR003593">
    <property type="entry name" value="AAA+_ATPase"/>
</dbReference>
<dbReference type="Pfam" id="PF25601">
    <property type="entry name" value="AAA_lid_14"/>
    <property type="match status" value="1"/>
</dbReference>
<keyword evidence="6" id="KW-0472">Membrane</keyword>
<dbReference type="SUPFAM" id="SSF46689">
    <property type="entry name" value="Homeodomain-like"/>
    <property type="match status" value="1"/>
</dbReference>
<dbReference type="PANTHER" id="PTHR32071:SF113">
    <property type="entry name" value="ALGINATE BIOSYNTHESIS TRANSCRIPTIONAL REGULATORY PROTEIN ALGB"/>
    <property type="match status" value="1"/>
</dbReference>
<dbReference type="PROSITE" id="PS50045">
    <property type="entry name" value="SIGMA54_INTERACT_4"/>
    <property type="match status" value="1"/>
</dbReference>
<evidence type="ECO:0000256" key="2">
    <source>
        <dbReference type="ARBA" id="ARBA00022840"/>
    </source>
</evidence>
<evidence type="ECO:0000256" key="3">
    <source>
        <dbReference type="ARBA" id="ARBA00023015"/>
    </source>
</evidence>
<keyword evidence="2" id="KW-0067">ATP-binding</keyword>
<comment type="caution">
    <text evidence="8">The sequence shown here is derived from an EMBL/GenBank/DDBJ whole genome shotgun (WGS) entry which is preliminary data.</text>
</comment>
<feature type="transmembrane region" description="Helical" evidence="6">
    <location>
        <begin position="6"/>
        <end position="27"/>
    </location>
</feature>
<dbReference type="PRINTS" id="PR01590">
    <property type="entry name" value="HTHFIS"/>
</dbReference>
<keyword evidence="6" id="KW-1133">Transmembrane helix</keyword>
<dbReference type="Gene3D" id="3.40.50.300">
    <property type="entry name" value="P-loop containing nucleotide triphosphate hydrolases"/>
    <property type="match status" value="1"/>
</dbReference>
<dbReference type="RefSeq" id="WP_135763305.1">
    <property type="nucleotide sequence ID" value="NZ_RQHV01000036.1"/>
</dbReference>
<dbReference type="Gene3D" id="3.30.450.40">
    <property type="match status" value="1"/>
</dbReference>
<dbReference type="InterPro" id="IPR009057">
    <property type="entry name" value="Homeodomain-like_sf"/>
</dbReference>
<keyword evidence="4" id="KW-0238">DNA-binding</keyword>
<gene>
    <name evidence="8" type="ORF">EHS11_04925</name>
</gene>
<dbReference type="CDD" id="cd00009">
    <property type="entry name" value="AAA"/>
    <property type="match status" value="1"/>
</dbReference>
<dbReference type="PROSITE" id="PS00675">
    <property type="entry name" value="SIGMA54_INTERACT_1"/>
    <property type="match status" value="1"/>
</dbReference>
<feature type="domain" description="Sigma-54 factor interaction" evidence="7">
    <location>
        <begin position="521"/>
        <end position="749"/>
    </location>
</feature>
<feature type="transmembrane region" description="Helical" evidence="6">
    <location>
        <begin position="201"/>
        <end position="219"/>
    </location>
</feature>
<dbReference type="Gene3D" id="1.10.10.60">
    <property type="entry name" value="Homeodomain-like"/>
    <property type="match status" value="1"/>
</dbReference>
<sequence length="837" mass="94857">MELNQVRILIGITILTGLAILCVITLLKPDLGKVGRAFLALVVSLFAWYFLHTLSFYLSRFWSSPSYTVGSLAGVAVILVGTTLYSFCEYFPEGTEDKNTRKRILFMAFVAICLAPLTFSKLWISNRGAGATVGPFFYMTSGWVVFAAIGGVVLQIRKFQKTKDPRKRNRILRLLTAILVHVTITVFFSVVLPAFGSWNYFFLGPASAVSGLALVIYAIQFHPLLNLRAAVFQIGLRLVLGLFVCTAIYLFLTYIVSFRDSARFTWELAAIFSLFFLAGLVYGSSIHRRLENRFFPRGISMEELIVNVFLRQTTGAYISLEGLLREMLEPVVQRFELTRIFAAIANHEDGLVFYEVGDNPNELKEIASRLVFSRLGRERRLPKELVEEGDRLFLLDEDASIPFRKKTNFTRKYARLVQRTLDFRTRVVQLGCRVVMPLVLQNEVCGYLLLGDKLSGRPYFENEIDLLEKLRNPFAALVRNHIYYERIQFLKNRAEAELRDLKSIGSSNREIIHQTIGNRILVYRSSLMEETLNHAKRIAPLSRPVFINGETGTGKELIALLIHEQSRASENFVPINCAALPPSLWEDEIFGHVKGAFTDAKTNRSGAVERAGKGSLFFDEIGEMPLSMQAKMLRLLQERQFAPIGGRESVRAECRFIFATNRNLEEAIRRGEFREDLYYRINVFRIELVPLRDRQEDIEPLIKYMLAAFSAEMNSPVAFIAPQAMRAFLDYSWPGNIRELENILLRALSTAKGPGLSLEDVPEIAKETTKVRSTQSSAWEKELSPSGGGSFHEIMDACALRVIRSALDRSGGNKTQAAKLLGIRRSSLEYRLKERKS</sequence>
<dbReference type="InterPro" id="IPR058031">
    <property type="entry name" value="AAA_lid_NorR"/>
</dbReference>
<dbReference type="Proteomes" id="UP000298264">
    <property type="component" value="Unassembled WGS sequence"/>
</dbReference>
<dbReference type="GO" id="GO:0005524">
    <property type="term" value="F:ATP binding"/>
    <property type="evidence" value="ECO:0007669"/>
    <property type="project" value="UniProtKB-KW"/>
</dbReference>
<dbReference type="PROSITE" id="PS00688">
    <property type="entry name" value="SIGMA54_INTERACT_3"/>
    <property type="match status" value="1"/>
</dbReference>
<dbReference type="EMBL" id="RQHV01000036">
    <property type="protein sequence ID" value="TGN11856.1"/>
    <property type="molecule type" value="Genomic_DNA"/>
</dbReference>
<protein>
    <submittedName>
        <fullName evidence="8">AAA family ATPase</fullName>
    </submittedName>
</protein>
<reference evidence="8" key="1">
    <citation type="journal article" date="2019" name="PLoS Negl. Trop. Dis.">
        <title>Revisiting the worldwide diversity of Leptospira species in the environment.</title>
        <authorList>
            <person name="Vincent A.T."/>
            <person name="Schiettekatte O."/>
            <person name="Bourhy P."/>
            <person name="Veyrier F.J."/>
            <person name="Picardeau M."/>
        </authorList>
    </citation>
    <scope>NUCLEOTIDE SEQUENCE [LARGE SCALE GENOMIC DNA]</scope>
    <source>
        <strain evidence="8">201400974</strain>
    </source>
</reference>
<evidence type="ECO:0000313" key="9">
    <source>
        <dbReference type="Proteomes" id="UP000298264"/>
    </source>
</evidence>
<keyword evidence="1" id="KW-0547">Nucleotide-binding</keyword>
<dbReference type="Pfam" id="PF00158">
    <property type="entry name" value="Sigma54_activat"/>
    <property type="match status" value="1"/>
</dbReference>
<dbReference type="Pfam" id="PF02954">
    <property type="entry name" value="HTH_8"/>
    <property type="match status" value="1"/>
</dbReference>
<dbReference type="GO" id="GO:0006355">
    <property type="term" value="P:regulation of DNA-templated transcription"/>
    <property type="evidence" value="ECO:0007669"/>
    <property type="project" value="InterPro"/>
</dbReference>
<feature type="transmembrane region" description="Helical" evidence="6">
    <location>
        <begin position="104"/>
        <end position="124"/>
    </location>
</feature>
<evidence type="ECO:0000256" key="4">
    <source>
        <dbReference type="ARBA" id="ARBA00023125"/>
    </source>
</evidence>
<keyword evidence="5" id="KW-0804">Transcription</keyword>
<feature type="transmembrane region" description="Helical" evidence="6">
    <location>
        <begin position="34"/>
        <end position="51"/>
    </location>
</feature>
<evidence type="ECO:0000313" key="8">
    <source>
        <dbReference type="EMBL" id="TGN11856.1"/>
    </source>
</evidence>
<keyword evidence="9" id="KW-1185">Reference proteome</keyword>
<dbReference type="SMART" id="SM00065">
    <property type="entry name" value="GAF"/>
    <property type="match status" value="1"/>
</dbReference>
<dbReference type="OrthoDB" id="9771372at2"/>
<dbReference type="Gene3D" id="1.10.8.60">
    <property type="match status" value="1"/>
</dbReference>
<feature type="transmembrane region" description="Helical" evidence="6">
    <location>
        <begin position="231"/>
        <end position="252"/>
    </location>
</feature>
<keyword evidence="6" id="KW-0812">Transmembrane</keyword>
<feature type="transmembrane region" description="Helical" evidence="6">
    <location>
        <begin position="71"/>
        <end position="92"/>
    </location>
</feature>
<dbReference type="FunFam" id="3.40.50.300:FF:000006">
    <property type="entry name" value="DNA-binding transcriptional regulator NtrC"/>
    <property type="match status" value="1"/>
</dbReference>
<dbReference type="SUPFAM" id="SSF55781">
    <property type="entry name" value="GAF domain-like"/>
    <property type="match status" value="1"/>
</dbReference>
<dbReference type="InterPro" id="IPR003018">
    <property type="entry name" value="GAF"/>
</dbReference>
<proteinExistence type="predicted"/>
<dbReference type="InterPro" id="IPR002197">
    <property type="entry name" value="HTH_Fis"/>
</dbReference>
<evidence type="ECO:0000256" key="5">
    <source>
        <dbReference type="ARBA" id="ARBA00023163"/>
    </source>
</evidence>
<dbReference type="SUPFAM" id="SSF52540">
    <property type="entry name" value="P-loop containing nucleoside triphosphate hydrolases"/>
    <property type="match status" value="1"/>
</dbReference>
<accession>A0A4R9LSZ5</accession>
<dbReference type="InterPro" id="IPR025944">
    <property type="entry name" value="Sigma_54_int_dom_CS"/>
</dbReference>
<dbReference type="GO" id="GO:0043565">
    <property type="term" value="F:sequence-specific DNA binding"/>
    <property type="evidence" value="ECO:0007669"/>
    <property type="project" value="InterPro"/>
</dbReference>
<feature type="transmembrane region" description="Helical" evidence="6">
    <location>
        <begin position="136"/>
        <end position="154"/>
    </location>
</feature>
<feature type="transmembrane region" description="Helical" evidence="6">
    <location>
        <begin position="174"/>
        <end position="195"/>
    </location>
</feature>
<dbReference type="InterPro" id="IPR027417">
    <property type="entry name" value="P-loop_NTPase"/>
</dbReference>
<dbReference type="InterPro" id="IPR002078">
    <property type="entry name" value="Sigma_54_int"/>
</dbReference>
<dbReference type="AlphaFoldDB" id="A0A4R9LSZ5"/>